<evidence type="ECO:0000256" key="2">
    <source>
        <dbReference type="ARBA" id="ARBA00022777"/>
    </source>
</evidence>
<dbReference type="Proteomes" id="UP001634747">
    <property type="component" value="Unassembled WGS sequence"/>
</dbReference>
<dbReference type="Gene3D" id="3.40.1190.20">
    <property type="match status" value="1"/>
</dbReference>
<keyword evidence="2 4" id="KW-0418">Kinase</keyword>
<evidence type="ECO:0000313" key="4">
    <source>
        <dbReference type="EMBL" id="MFN2974990.1"/>
    </source>
</evidence>
<dbReference type="Pfam" id="PF00294">
    <property type="entry name" value="PfkB"/>
    <property type="match status" value="1"/>
</dbReference>
<dbReference type="PANTHER" id="PTHR10584:SF166">
    <property type="entry name" value="RIBOKINASE"/>
    <property type="match status" value="1"/>
</dbReference>
<proteinExistence type="predicted"/>
<keyword evidence="5" id="KW-1185">Reference proteome</keyword>
<keyword evidence="1" id="KW-0808">Transferase</keyword>
<organism evidence="4 5">
    <name type="scientific">Terriglobus aquaticus</name>
    <dbReference type="NCBI Taxonomy" id="940139"/>
    <lineage>
        <taxon>Bacteria</taxon>
        <taxon>Pseudomonadati</taxon>
        <taxon>Acidobacteriota</taxon>
        <taxon>Terriglobia</taxon>
        <taxon>Terriglobales</taxon>
        <taxon>Acidobacteriaceae</taxon>
        <taxon>Terriglobus</taxon>
    </lineage>
</organism>
<evidence type="ECO:0000256" key="1">
    <source>
        <dbReference type="ARBA" id="ARBA00022679"/>
    </source>
</evidence>
<dbReference type="PANTHER" id="PTHR10584">
    <property type="entry name" value="SUGAR KINASE"/>
    <property type="match status" value="1"/>
</dbReference>
<evidence type="ECO:0000313" key="5">
    <source>
        <dbReference type="Proteomes" id="UP001634747"/>
    </source>
</evidence>
<dbReference type="InterPro" id="IPR029056">
    <property type="entry name" value="Ribokinase-like"/>
</dbReference>
<dbReference type="SUPFAM" id="SSF53613">
    <property type="entry name" value="Ribokinase-like"/>
    <property type="match status" value="1"/>
</dbReference>
<name>A0ABW9KGU7_9BACT</name>
<dbReference type="GO" id="GO:0016301">
    <property type="term" value="F:kinase activity"/>
    <property type="evidence" value="ECO:0007669"/>
    <property type="project" value="UniProtKB-KW"/>
</dbReference>
<gene>
    <name evidence="4" type="ORF">ACK2TP_04380</name>
</gene>
<evidence type="ECO:0000259" key="3">
    <source>
        <dbReference type="Pfam" id="PF00294"/>
    </source>
</evidence>
<dbReference type="InterPro" id="IPR011611">
    <property type="entry name" value="PfkB_dom"/>
</dbReference>
<accession>A0ABW9KGU7</accession>
<dbReference type="EMBL" id="JBJYXY010000001">
    <property type="protein sequence ID" value="MFN2974990.1"/>
    <property type="molecule type" value="Genomic_DNA"/>
</dbReference>
<dbReference type="RefSeq" id="WP_263413472.1">
    <property type="nucleotide sequence ID" value="NZ_BAABBH010000001.1"/>
</dbReference>
<sequence length="318" mass="34668">MSILVVGSVAFDTLTTPTGHREKILGGAATHFSLAASFFTPVRVVGVVGKDFTAEHEDVMRSKGIDTSGIEHADGLSFHWTGAYEGAMSEAKTLGTDLNVFGTFAPKIPASYADSDYLFLANIDPVLQLRVRQQLPNVKLVAGDTMNYWINDHRDNLLKVLRELDILIINDTEARLLSGEHNLVAAAKRVMELGPKSLVIKHGEYGATAFFSERSFTGEQGTPKPFRAPALPIETVVDPTGAGDSFAGGFYGYIASQPQLTPAVLRKALFYGGVMGSFAVEEFGTDRLARTTREEIEERFRLFVEISHLDGELKPDAK</sequence>
<reference evidence="4 5" key="1">
    <citation type="submission" date="2024-12" db="EMBL/GenBank/DDBJ databases">
        <authorList>
            <person name="Lee Y."/>
        </authorList>
    </citation>
    <scope>NUCLEOTIDE SEQUENCE [LARGE SCALE GENOMIC DNA]</scope>
    <source>
        <strain evidence="4 5">03SUJ4</strain>
    </source>
</reference>
<comment type="caution">
    <text evidence="4">The sequence shown here is derived from an EMBL/GenBank/DDBJ whole genome shotgun (WGS) entry which is preliminary data.</text>
</comment>
<feature type="domain" description="Carbohydrate kinase PfkB" evidence="3">
    <location>
        <begin position="18"/>
        <end position="287"/>
    </location>
</feature>
<protein>
    <submittedName>
        <fullName evidence="4">PfkB family carbohydrate kinase</fullName>
    </submittedName>
</protein>